<dbReference type="GO" id="GO:0006508">
    <property type="term" value="P:proteolysis"/>
    <property type="evidence" value="ECO:0007669"/>
    <property type="project" value="TreeGrafter"/>
</dbReference>
<dbReference type="InterPro" id="IPR001466">
    <property type="entry name" value="Beta-lactam-related"/>
</dbReference>
<feature type="domain" description="Beta-lactamase-related" evidence="2">
    <location>
        <begin position="29"/>
        <end position="339"/>
    </location>
</feature>
<feature type="chain" id="PRO_5017467096" evidence="1">
    <location>
        <begin position="18"/>
        <end position="357"/>
    </location>
</feature>
<dbReference type="SUPFAM" id="SSF56601">
    <property type="entry name" value="beta-lactamase/transpeptidase-like"/>
    <property type="match status" value="1"/>
</dbReference>
<sequence>MKSMITILLLGTLFLCACQTEDPKQKELEEYIEQLRTESESVGWTATVSVDGATVFSKGFGLGNYEQQVPVYPDKTKFRIGSISKALTAAALGVLIEEGKIDLDAPVQKYAPYFPEKKYAMTTRQVAGHQAGIRHYNGDEFLSSKYYPTVNEGLEIFMNDTLLFEPGTAYRYTSYGFNLLSAVIEGAAGEDFLHFMQTRVFDPLGMTETLAEHMDSLILYRAGYYDMAEGKVINAPYVDNSYKWAGGGFISTSEDLVKFGNAMLQNTLFSEEVKQQLVTPQSLKNGEKTEYGMGFFSGVDEYGRPYYGHGGGSVGGCSNLIIYPEEKMVVAVITNDTRAKVGKELHKVAEILLTKKQ</sequence>
<comment type="caution">
    <text evidence="3">The sequence shown here is derived from an EMBL/GenBank/DDBJ whole genome shotgun (WGS) entry which is preliminary data.</text>
</comment>
<dbReference type="GO" id="GO:0008233">
    <property type="term" value="F:peptidase activity"/>
    <property type="evidence" value="ECO:0007669"/>
    <property type="project" value="TreeGrafter"/>
</dbReference>
<dbReference type="GO" id="GO:0019216">
    <property type="term" value="P:regulation of lipid metabolic process"/>
    <property type="evidence" value="ECO:0007669"/>
    <property type="project" value="TreeGrafter"/>
</dbReference>
<name>A0A399ST50_9BACT</name>
<dbReference type="Proteomes" id="UP000265926">
    <property type="component" value="Unassembled WGS sequence"/>
</dbReference>
<dbReference type="AlphaFoldDB" id="A0A399ST50"/>
<reference evidence="3 4" key="1">
    <citation type="submission" date="2018-08" db="EMBL/GenBank/DDBJ databases">
        <title>Pallidiluteibacterium maritimus gen. nov., sp. nov., isolated from coastal sediment.</title>
        <authorList>
            <person name="Zhou L.Y."/>
        </authorList>
    </citation>
    <scope>NUCLEOTIDE SEQUENCE [LARGE SCALE GENOMIC DNA]</scope>
    <source>
        <strain evidence="3 4">XSD2</strain>
    </source>
</reference>
<dbReference type="InterPro" id="IPR052794">
    <property type="entry name" value="Mito_Ser_Protease_LACTB"/>
</dbReference>
<evidence type="ECO:0000259" key="2">
    <source>
        <dbReference type="Pfam" id="PF00144"/>
    </source>
</evidence>
<keyword evidence="4" id="KW-1185">Reference proteome</keyword>
<dbReference type="Gene3D" id="3.40.710.10">
    <property type="entry name" value="DD-peptidase/beta-lactamase superfamily"/>
    <property type="match status" value="1"/>
</dbReference>
<protein>
    <submittedName>
        <fullName evidence="3">Class A beta-lactamase-related serine hydrolase</fullName>
    </submittedName>
</protein>
<dbReference type="InterPro" id="IPR012338">
    <property type="entry name" value="Beta-lactam/transpept-like"/>
</dbReference>
<evidence type="ECO:0000256" key="1">
    <source>
        <dbReference type="SAM" id="SignalP"/>
    </source>
</evidence>
<proteinExistence type="predicted"/>
<dbReference type="RefSeq" id="WP_119439089.1">
    <property type="nucleotide sequence ID" value="NZ_QWGR01000010.1"/>
</dbReference>
<gene>
    <name evidence="3" type="ORF">D1614_16580</name>
</gene>
<dbReference type="OrthoDB" id="9793489at2"/>
<evidence type="ECO:0000313" key="4">
    <source>
        <dbReference type="Proteomes" id="UP000265926"/>
    </source>
</evidence>
<keyword evidence="1" id="KW-0732">Signal</keyword>
<dbReference type="PROSITE" id="PS51257">
    <property type="entry name" value="PROKAR_LIPOPROTEIN"/>
    <property type="match status" value="1"/>
</dbReference>
<accession>A0A399ST50</accession>
<keyword evidence="3" id="KW-0378">Hydrolase</keyword>
<dbReference type="PANTHER" id="PTHR46520:SF1">
    <property type="entry name" value="SERINE BETA-LACTAMASE-LIKE PROTEIN LACTB, MITOCHONDRIAL"/>
    <property type="match status" value="1"/>
</dbReference>
<evidence type="ECO:0000313" key="3">
    <source>
        <dbReference type="EMBL" id="RIJ47050.1"/>
    </source>
</evidence>
<feature type="signal peptide" evidence="1">
    <location>
        <begin position="1"/>
        <end position="17"/>
    </location>
</feature>
<dbReference type="EMBL" id="QWGR01000010">
    <property type="protein sequence ID" value="RIJ47050.1"/>
    <property type="molecule type" value="Genomic_DNA"/>
</dbReference>
<dbReference type="Pfam" id="PF00144">
    <property type="entry name" value="Beta-lactamase"/>
    <property type="match status" value="1"/>
</dbReference>
<dbReference type="PANTHER" id="PTHR46520">
    <property type="entry name" value="SERINE BETA-LACTAMASE-LIKE PROTEIN LACTB, MITOCHONDRIAL"/>
    <property type="match status" value="1"/>
</dbReference>
<organism evidence="3 4">
    <name type="scientific">Maribellus luteus</name>
    <dbReference type="NCBI Taxonomy" id="2305463"/>
    <lineage>
        <taxon>Bacteria</taxon>
        <taxon>Pseudomonadati</taxon>
        <taxon>Bacteroidota</taxon>
        <taxon>Bacteroidia</taxon>
        <taxon>Marinilabiliales</taxon>
        <taxon>Prolixibacteraceae</taxon>
        <taxon>Maribellus</taxon>
    </lineage>
</organism>